<sequence>MKKLIVLCLAMAGIFPAVQAQTVVIDSQVTLAEALAGSSAPQEVLDSLAIADVEYYSFDGKLHRGQIVMHKTLKEDVIHLFRFMRNQRFPIESAIPIRFDKPNDGTSMDTLNNSYSFHYRRISTSGNGSRSVHSYGMAIDINPYNNPAVLANGKVIPQGGTYDRDIPGTLADTSPVVKEFIRLGWTWGGNWTSLKDYMHFEKKLP</sequence>
<keyword evidence="4" id="KW-1185">Reference proteome</keyword>
<dbReference type="RefSeq" id="WP_009135123.1">
    <property type="nucleotide sequence ID" value="NZ_CP102250.1"/>
</dbReference>
<dbReference type="Gene3D" id="3.30.1380.10">
    <property type="match status" value="1"/>
</dbReference>
<dbReference type="Pfam" id="PF13539">
    <property type="entry name" value="Peptidase_M15_4"/>
    <property type="match status" value="1"/>
</dbReference>
<dbReference type="SUPFAM" id="SSF55166">
    <property type="entry name" value="Hedgehog/DD-peptidase"/>
    <property type="match status" value="1"/>
</dbReference>
<dbReference type="PATRIC" id="fig|742725.3.peg.2387"/>
<comment type="caution">
    <text evidence="3">The sequence shown here is derived from an EMBL/GenBank/DDBJ whole genome shotgun (WGS) entry which is preliminary data.</text>
</comment>
<name>G5HBK7_9BACT</name>
<evidence type="ECO:0000313" key="4">
    <source>
        <dbReference type="Proteomes" id="UP000006008"/>
    </source>
</evidence>
<accession>G5HBK7</accession>
<dbReference type="CDD" id="cd14845">
    <property type="entry name" value="L-Ala-D-Glu_peptidase_like"/>
    <property type="match status" value="1"/>
</dbReference>
<dbReference type="EMBL" id="ADLD01000014">
    <property type="protein sequence ID" value="EHB91234.1"/>
    <property type="molecule type" value="Genomic_DNA"/>
</dbReference>
<dbReference type="InterPro" id="IPR009045">
    <property type="entry name" value="Zn_M74/Hedgehog-like"/>
</dbReference>
<dbReference type="eggNOG" id="COG3921">
    <property type="taxonomic scope" value="Bacteria"/>
</dbReference>
<keyword evidence="1" id="KW-0732">Signal</keyword>
<dbReference type="Proteomes" id="UP000006008">
    <property type="component" value="Unassembled WGS sequence"/>
</dbReference>
<dbReference type="InterPro" id="IPR039561">
    <property type="entry name" value="Peptidase_M15C"/>
</dbReference>
<feature type="chain" id="PRO_5003478076" description="Peptidase M15C domain-containing protein" evidence="1">
    <location>
        <begin position="21"/>
        <end position="205"/>
    </location>
</feature>
<gene>
    <name evidence="3" type="ORF">HMPREF9450_02317</name>
</gene>
<dbReference type="GeneID" id="92817017"/>
<evidence type="ECO:0000313" key="3">
    <source>
        <dbReference type="EMBL" id="EHB91234.1"/>
    </source>
</evidence>
<reference evidence="3 4" key="1">
    <citation type="submission" date="2011-08" db="EMBL/GenBank/DDBJ databases">
        <title>The Genome Sequence of Alistipes indistinctus YIT 12060.</title>
        <authorList>
            <consortium name="The Broad Institute Genome Sequencing Platform"/>
            <person name="Earl A."/>
            <person name="Ward D."/>
            <person name="Feldgarden M."/>
            <person name="Gevers D."/>
            <person name="Morotomi M."/>
            <person name="Young S.K."/>
            <person name="Zeng Q."/>
            <person name="Gargeya S."/>
            <person name="Fitzgerald M."/>
            <person name="Haas B."/>
            <person name="Abouelleil A."/>
            <person name="Alvarado L."/>
            <person name="Arachchi H.M."/>
            <person name="Berlin A."/>
            <person name="Brown A."/>
            <person name="Chapman S.B."/>
            <person name="Chen Z."/>
            <person name="Dunbar C."/>
            <person name="Freedman E."/>
            <person name="Gearin G."/>
            <person name="Gellesch M."/>
            <person name="Goldberg J."/>
            <person name="Griggs A."/>
            <person name="Gujja S."/>
            <person name="Heiman D."/>
            <person name="Howarth C."/>
            <person name="Larson L."/>
            <person name="Lui A."/>
            <person name="MacDonald P.J.P."/>
            <person name="Montmayeur A."/>
            <person name="Murphy C."/>
            <person name="Neiman D."/>
            <person name="Pearson M."/>
            <person name="Priest M."/>
            <person name="Roberts A."/>
            <person name="Saif S."/>
            <person name="Shea T."/>
            <person name="Shenoy N."/>
            <person name="Sisk P."/>
            <person name="Stolte C."/>
            <person name="Sykes S."/>
            <person name="Wortman J."/>
            <person name="Nusbaum C."/>
            <person name="Birren B."/>
        </authorList>
    </citation>
    <scope>NUCLEOTIDE SEQUENCE [LARGE SCALE GENOMIC DNA]</scope>
    <source>
        <strain evidence="3 4">YIT 12060</strain>
    </source>
</reference>
<dbReference type="AlphaFoldDB" id="G5HBK7"/>
<protein>
    <recommendedName>
        <fullName evidence="2">Peptidase M15C domain-containing protein</fullName>
    </recommendedName>
</protein>
<proteinExistence type="predicted"/>
<organism evidence="3 4">
    <name type="scientific">Alistipes indistinctus YIT 12060</name>
    <dbReference type="NCBI Taxonomy" id="742725"/>
    <lineage>
        <taxon>Bacteria</taxon>
        <taxon>Pseudomonadati</taxon>
        <taxon>Bacteroidota</taxon>
        <taxon>Bacteroidia</taxon>
        <taxon>Bacteroidales</taxon>
        <taxon>Rikenellaceae</taxon>
        <taxon>Alistipes</taxon>
    </lineage>
</organism>
<feature type="signal peptide" evidence="1">
    <location>
        <begin position="1"/>
        <end position="20"/>
    </location>
</feature>
<evidence type="ECO:0000259" key="2">
    <source>
        <dbReference type="Pfam" id="PF13539"/>
    </source>
</evidence>
<evidence type="ECO:0000256" key="1">
    <source>
        <dbReference type="SAM" id="SignalP"/>
    </source>
</evidence>
<feature type="domain" description="Peptidase M15C" evidence="2">
    <location>
        <begin position="126"/>
        <end position="202"/>
    </location>
</feature>
<dbReference type="HOGENOM" id="CLU_066235_3_1_10"/>
<dbReference type="STRING" id="742725.HMPREF9450_02317"/>
<dbReference type="GO" id="GO:0008233">
    <property type="term" value="F:peptidase activity"/>
    <property type="evidence" value="ECO:0007669"/>
    <property type="project" value="InterPro"/>
</dbReference>